<evidence type="ECO:0000256" key="1">
    <source>
        <dbReference type="ARBA" id="ARBA00006484"/>
    </source>
</evidence>
<comment type="caution">
    <text evidence="2">The sequence shown here is derived from an EMBL/GenBank/DDBJ whole genome shotgun (WGS) entry which is preliminary data.</text>
</comment>
<comment type="similarity">
    <text evidence="1">Belongs to the short-chain dehydrogenases/reductases (SDR) family.</text>
</comment>
<dbReference type="InterPro" id="IPR002347">
    <property type="entry name" value="SDR_fam"/>
</dbReference>
<protein>
    <submittedName>
        <fullName evidence="2">SDR family oxidoreductase</fullName>
    </submittedName>
</protein>
<name>A0A4R0JTL7_9ACTN</name>
<accession>A0A4R0JTL7</accession>
<dbReference type="Pfam" id="PF13561">
    <property type="entry name" value="adh_short_C2"/>
    <property type="match status" value="1"/>
</dbReference>
<dbReference type="EMBL" id="SJKD01000002">
    <property type="protein sequence ID" value="TCC50771.1"/>
    <property type="molecule type" value="Genomic_DNA"/>
</dbReference>
<dbReference type="Proteomes" id="UP000293342">
    <property type="component" value="Unassembled WGS sequence"/>
</dbReference>
<sequence>MNLGIRGRRALVSGASEGLGRAIALALAREGVDLTIVARRPDVLERTAMALRTETGVSVTAVPADISTAEGRAEALAATPHLDILVNNSGGGPMGDFRDFTHDEFVDVVQAVMLSPIEMMRATLDAMIAQRFGRIINITTMGMRVPNAIHQLCNTARGGLTAFVSTIANEHSQHNVTINNLLPGPFATDRMKVTSAFLAKQTGRPVEDEYERRVAEHPARRFGRPEELGATCAFLCSTHAGYITGQNILVDGGLAKTTF</sequence>
<keyword evidence="3" id="KW-1185">Reference proteome</keyword>
<dbReference type="PANTHER" id="PTHR42879:SF6">
    <property type="entry name" value="NADPH-DEPENDENT REDUCTASE BACG"/>
    <property type="match status" value="1"/>
</dbReference>
<dbReference type="InterPro" id="IPR050259">
    <property type="entry name" value="SDR"/>
</dbReference>
<dbReference type="SUPFAM" id="SSF51735">
    <property type="entry name" value="NAD(P)-binding Rossmann-fold domains"/>
    <property type="match status" value="1"/>
</dbReference>
<reference evidence="2 3" key="1">
    <citation type="submission" date="2019-02" db="EMBL/GenBank/DDBJ databases">
        <title>Kribbella capetownensis sp. nov. and Kribbella speibonae sp. nov., isolated from soil.</title>
        <authorList>
            <person name="Curtis S.M."/>
            <person name="Norton I."/>
            <person name="Everest G.J."/>
            <person name="Meyers P.R."/>
        </authorList>
    </citation>
    <scope>NUCLEOTIDE SEQUENCE [LARGE SCALE GENOMIC DNA]</scope>
    <source>
        <strain evidence="2 3">YM53</strain>
    </source>
</reference>
<dbReference type="RefSeq" id="WP_131513472.1">
    <property type="nucleotide sequence ID" value="NZ_SJKD01000002.1"/>
</dbReference>
<evidence type="ECO:0000313" key="2">
    <source>
        <dbReference type="EMBL" id="TCC50771.1"/>
    </source>
</evidence>
<dbReference type="OrthoDB" id="9804774at2"/>
<dbReference type="InterPro" id="IPR036291">
    <property type="entry name" value="NAD(P)-bd_dom_sf"/>
</dbReference>
<gene>
    <name evidence="2" type="ORF">E0H75_11375</name>
</gene>
<evidence type="ECO:0000313" key="3">
    <source>
        <dbReference type="Proteomes" id="UP000293342"/>
    </source>
</evidence>
<proteinExistence type="inferred from homology"/>
<dbReference type="AlphaFoldDB" id="A0A4R0JTL7"/>
<dbReference type="PANTHER" id="PTHR42879">
    <property type="entry name" value="3-OXOACYL-(ACYL-CARRIER-PROTEIN) REDUCTASE"/>
    <property type="match status" value="1"/>
</dbReference>
<dbReference type="PRINTS" id="PR00081">
    <property type="entry name" value="GDHRDH"/>
</dbReference>
<dbReference type="Gene3D" id="3.40.50.720">
    <property type="entry name" value="NAD(P)-binding Rossmann-like Domain"/>
    <property type="match status" value="1"/>
</dbReference>
<organism evidence="2 3">
    <name type="scientific">Kribbella capetownensis</name>
    <dbReference type="NCBI Taxonomy" id="1572659"/>
    <lineage>
        <taxon>Bacteria</taxon>
        <taxon>Bacillati</taxon>
        <taxon>Actinomycetota</taxon>
        <taxon>Actinomycetes</taxon>
        <taxon>Propionibacteriales</taxon>
        <taxon>Kribbellaceae</taxon>
        <taxon>Kribbella</taxon>
    </lineage>
</organism>